<keyword evidence="5" id="KW-1185">Reference proteome</keyword>
<feature type="compositionally biased region" description="Low complexity" evidence="2">
    <location>
        <begin position="48"/>
        <end position="68"/>
    </location>
</feature>
<dbReference type="HOGENOM" id="CLU_000288_6_0_1"/>
<feature type="region of interest" description="Disordered" evidence="2">
    <location>
        <begin position="46"/>
        <end position="88"/>
    </location>
</feature>
<dbReference type="InterPro" id="IPR027417">
    <property type="entry name" value="P-loop_NTPase"/>
</dbReference>
<dbReference type="GeneID" id="24101028"/>
<evidence type="ECO:0000256" key="1">
    <source>
        <dbReference type="ARBA" id="ARBA00022737"/>
    </source>
</evidence>
<protein>
    <recommendedName>
        <fullName evidence="3">Nephrocystin 3-like N-terminal domain-containing protein</fullName>
    </recommendedName>
</protein>
<dbReference type="OrthoDB" id="3228837at2759"/>
<evidence type="ECO:0000313" key="4">
    <source>
        <dbReference type="EMBL" id="CCM06117.1"/>
    </source>
</evidence>
<dbReference type="Proteomes" id="UP000006352">
    <property type="component" value="Unassembled WGS sequence"/>
</dbReference>
<dbReference type="PANTHER" id="PTHR10039">
    <property type="entry name" value="AMELOGENIN"/>
    <property type="match status" value="1"/>
</dbReference>
<dbReference type="Gene3D" id="3.40.50.300">
    <property type="entry name" value="P-loop containing nucleotide triphosphate hydrolases"/>
    <property type="match status" value="1"/>
</dbReference>
<gene>
    <name evidence="4" type="ORF">FIBRA_08366</name>
</gene>
<evidence type="ECO:0000259" key="3">
    <source>
        <dbReference type="Pfam" id="PF24883"/>
    </source>
</evidence>
<dbReference type="AlphaFoldDB" id="J4I2M0"/>
<name>J4I2M0_9APHY</name>
<dbReference type="InParanoid" id="J4I2M0"/>
<organism evidence="4 5">
    <name type="scientific">Fibroporia radiculosa</name>
    <dbReference type="NCBI Taxonomy" id="599839"/>
    <lineage>
        <taxon>Eukaryota</taxon>
        <taxon>Fungi</taxon>
        <taxon>Dikarya</taxon>
        <taxon>Basidiomycota</taxon>
        <taxon>Agaricomycotina</taxon>
        <taxon>Agaricomycetes</taxon>
        <taxon>Polyporales</taxon>
        <taxon>Fibroporiaceae</taxon>
        <taxon>Fibroporia</taxon>
    </lineage>
</organism>
<dbReference type="Pfam" id="PF24883">
    <property type="entry name" value="NPHP3_N"/>
    <property type="match status" value="1"/>
</dbReference>
<dbReference type="InterPro" id="IPR056884">
    <property type="entry name" value="NPHP3-like_N"/>
</dbReference>
<dbReference type="STRING" id="599839.J4I2M0"/>
<dbReference type="SUPFAM" id="SSF52540">
    <property type="entry name" value="P-loop containing nucleoside triphosphate hydrolases"/>
    <property type="match status" value="1"/>
</dbReference>
<keyword evidence="1" id="KW-0677">Repeat</keyword>
<dbReference type="EMBL" id="HE797224">
    <property type="protein sequence ID" value="CCM06117.1"/>
    <property type="molecule type" value="Genomic_DNA"/>
</dbReference>
<accession>J4I2M0</accession>
<proteinExistence type="predicted"/>
<evidence type="ECO:0000313" key="5">
    <source>
        <dbReference type="Proteomes" id="UP000006352"/>
    </source>
</evidence>
<feature type="domain" description="Nephrocystin 3-like N-terminal" evidence="3">
    <location>
        <begin position="319"/>
        <end position="487"/>
    </location>
</feature>
<dbReference type="RefSeq" id="XP_012185400.1">
    <property type="nucleotide sequence ID" value="XM_012330010.1"/>
</dbReference>
<evidence type="ECO:0000256" key="2">
    <source>
        <dbReference type="SAM" id="MobiDB-lite"/>
    </source>
</evidence>
<reference evidence="4 5" key="1">
    <citation type="journal article" date="2012" name="Appl. Environ. Microbiol.">
        <title>Short-read sequencing for genomic analysis of the brown rot fungus Fibroporia radiculosa.</title>
        <authorList>
            <person name="Tang J.D."/>
            <person name="Perkins A.D."/>
            <person name="Sonstegard T.S."/>
            <person name="Schroeder S.G."/>
            <person name="Burgess S.C."/>
            <person name="Diehl S.V."/>
        </authorList>
    </citation>
    <scope>NUCLEOTIDE SEQUENCE [LARGE SCALE GENOMIC DNA]</scope>
    <source>
        <strain evidence="4 5">TFFH 294</strain>
    </source>
</reference>
<dbReference type="PANTHER" id="PTHR10039:SF5">
    <property type="entry name" value="NACHT DOMAIN-CONTAINING PROTEIN"/>
    <property type="match status" value="1"/>
</dbReference>
<sequence>MSKDNTSSEKRKFRLRINRASLGKIVAEGGMRLTRSRYLDLLHLPFGRSRSPTPVPSSSQSVSLTVPVPHHRPHSSASIRDVSASEDGDPYDPMYTEETIIKPAESLTLRDSEDAFDGLRVNANNRLGDMQSSKLSDMLKPLKAFSSVAESIAELDLYAQLALGILVCASEAIRNQEKRDGDVKNLCLKISDVYSLLTMRKEQAADRAMGRVLVNLVQQSYWLRLLKNIGKDTDAVIGEYNAAPEDHVQRFRDRNALQTTLFMYRIGKSRSICLRACRTLNDDGVAEDVSLNNMEYANGVSLNISEQCLEGTRTDILLEIKHWMSSTKDGTEQVMWLSGMAGKGKSAIAHTIASWAEASGVLGSCFCFDRTREGGHLYQKIFTTIARDLADHDPLVRRALADVIRDSNELRHTSDMQRQWDKLVVGPTRAASKVVGSPVLIVIDALDESGGWEIRQDFLRTLTGRRDKPSPPTTELPPNVRILVTSRPLPDIQDALKGIPHIRYRSLDDVPQESSERDVECYIADKLKSRMTFQGVHFRVLAQKSDGVFEWARLACSYIMDDSSMGPDATGRFNSLVTRGWATDADLLDDMYTLVLQVAMQKNRRRSAISLFRSVMGQIISSSEPLSMVTLSAIRQQYPSEDTIQVEPIIRSLSALLTSTLENVAPVRPLHASFYDFLMDETRSGEFHVETSEA</sequence>